<dbReference type="SUPFAM" id="SSF53474">
    <property type="entry name" value="alpha/beta-Hydrolases"/>
    <property type="match status" value="1"/>
</dbReference>
<dbReference type="GO" id="GO:0046872">
    <property type="term" value="F:metal ion binding"/>
    <property type="evidence" value="ECO:0007669"/>
    <property type="project" value="UniProtKB-KW"/>
</dbReference>
<dbReference type="InterPro" id="IPR029058">
    <property type="entry name" value="AB_hydrolase_fold"/>
</dbReference>
<feature type="chain" id="PRO_5015582077" description="Tannase/feruloyl esterase family alpha/beta hydrolase" evidence="8">
    <location>
        <begin position="24"/>
        <end position="527"/>
    </location>
</feature>
<evidence type="ECO:0000256" key="7">
    <source>
        <dbReference type="ARBA" id="ARBA00023157"/>
    </source>
</evidence>
<evidence type="ECO:0008006" key="11">
    <source>
        <dbReference type="Google" id="ProtNLM"/>
    </source>
</evidence>
<dbReference type="InterPro" id="IPR011118">
    <property type="entry name" value="Tannase/feruloyl_esterase"/>
</dbReference>
<comment type="similarity">
    <text evidence="1">Belongs to the tannase family.</text>
</comment>
<reference evidence="9 10" key="1">
    <citation type="journal article" date="2011" name="Syst. Appl. Microbiol.">
        <title>Defluviimonas denitrificans gen. nov., sp. nov., and Pararhodobacter aggregans gen. nov., sp. nov., non-phototrophic Rhodobacteraceae from the biofilter of a marine aquaculture.</title>
        <authorList>
            <person name="Foesel B.U."/>
            <person name="Drake H.L."/>
            <person name="Schramm A."/>
        </authorList>
    </citation>
    <scope>NUCLEOTIDE SEQUENCE [LARGE SCALE GENOMIC DNA]</scope>
    <source>
        <strain evidence="9 10">D1-19</strain>
    </source>
</reference>
<evidence type="ECO:0000313" key="10">
    <source>
        <dbReference type="Proteomes" id="UP000244810"/>
    </source>
</evidence>
<evidence type="ECO:0000256" key="5">
    <source>
        <dbReference type="ARBA" id="ARBA00022801"/>
    </source>
</evidence>
<accession>A0A2T7UXB9</accession>
<evidence type="ECO:0000256" key="2">
    <source>
        <dbReference type="ARBA" id="ARBA00022487"/>
    </source>
</evidence>
<dbReference type="AlphaFoldDB" id="A0A2T7UXB9"/>
<dbReference type="PANTHER" id="PTHR33938:SF15">
    <property type="entry name" value="FERULOYL ESTERASE B-RELATED"/>
    <property type="match status" value="1"/>
</dbReference>
<keyword evidence="4 8" id="KW-0732">Signal</keyword>
<dbReference type="EMBL" id="QDDR01000001">
    <property type="protein sequence ID" value="PVE49427.1"/>
    <property type="molecule type" value="Genomic_DNA"/>
</dbReference>
<dbReference type="Pfam" id="PF07519">
    <property type="entry name" value="Tannase"/>
    <property type="match status" value="1"/>
</dbReference>
<evidence type="ECO:0000256" key="1">
    <source>
        <dbReference type="ARBA" id="ARBA00006249"/>
    </source>
</evidence>
<dbReference type="GO" id="GO:0052689">
    <property type="term" value="F:carboxylic ester hydrolase activity"/>
    <property type="evidence" value="ECO:0007669"/>
    <property type="project" value="UniProtKB-KW"/>
</dbReference>
<keyword evidence="5" id="KW-0378">Hydrolase</keyword>
<protein>
    <recommendedName>
        <fullName evidence="11">Tannase/feruloyl esterase family alpha/beta hydrolase</fullName>
    </recommendedName>
</protein>
<dbReference type="PANTHER" id="PTHR33938">
    <property type="entry name" value="FERULOYL ESTERASE B-RELATED"/>
    <property type="match status" value="1"/>
</dbReference>
<sequence>MFFKISVPLASGVMALAVLPVQAQIACDALGAQALTGVSVTSAQPVAATDAQPAHCEVLAQVPPSDPEGWPINLRVVLPEEWSGAAVQFGGGGYNGIIPRQDGGRWQTADAAAAFPHRGHVTFSGDSGHSVDNLPLGPEADPRRASFALNDEAFTRYARTSVGETYEAAMQIIEAHYGRAPELRYFIGFSQGGKEAMIAAQDHPTRYNGILAGDPVSNLSGLNFAHLQSSMGFYGNEGAGWVSPELAPLVTEAVYAQCDPQDGLADGWIADFEGCAPDLTGLLCAEGATEGCLTQAQIDAVTNMHRPVTLDYELANGLTGHAGYPWGNTAWQGSFAGSRAQPSRPAPNQGANDGYVWGLGDAYARFILARDEAYDSFGFDPNDPALRDRIQEISALLDATNPDLSAFHDHGGRLILYAGGASEVPPAEVAAYWTRVIETLGSEVVQDFARFYIFPSINHGGVGPAGMPNRADLFSVLEAWVTEDQAPGELVNASEDGSVTRPLCLYPTWPQYQSGPEAEAASFRCVE</sequence>
<evidence type="ECO:0000313" key="9">
    <source>
        <dbReference type="EMBL" id="PVE49427.1"/>
    </source>
</evidence>
<dbReference type="OrthoDB" id="7197884at2"/>
<gene>
    <name evidence="9" type="ORF">DDE23_03245</name>
</gene>
<organism evidence="9 10">
    <name type="scientific">Pararhodobacter aggregans</name>
    <dbReference type="NCBI Taxonomy" id="404875"/>
    <lineage>
        <taxon>Bacteria</taxon>
        <taxon>Pseudomonadati</taxon>
        <taxon>Pseudomonadota</taxon>
        <taxon>Alphaproteobacteria</taxon>
        <taxon>Rhodobacterales</taxon>
        <taxon>Paracoccaceae</taxon>
        <taxon>Pararhodobacter</taxon>
    </lineage>
</organism>
<dbReference type="RefSeq" id="WP_107749931.1">
    <property type="nucleotide sequence ID" value="NZ_QBKF01000001.1"/>
</dbReference>
<dbReference type="Proteomes" id="UP000244810">
    <property type="component" value="Unassembled WGS sequence"/>
</dbReference>
<dbReference type="Gene3D" id="3.40.50.1820">
    <property type="entry name" value="alpha/beta hydrolase"/>
    <property type="match status" value="1"/>
</dbReference>
<keyword evidence="2" id="KW-0719">Serine esterase</keyword>
<keyword evidence="10" id="KW-1185">Reference proteome</keyword>
<feature type="signal peptide" evidence="8">
    <location>
        <begin position="1"/>
        <end position="23"/>
    </location>
</feature>
<evidence type="ECO:0000256" key="6">
    <source>
        <dbReference type="ARBA" id="ARBA00022837"/>
    </source>
</evidence>
<keyword evidence="6" id="KW-0106">Calcium</keyword>
<evidence type="ECO:0000256" key="4">
    <source>
        <dbReference type="ARBA" id="ARBA00022729"/>
    </source>
</evidence>
<comment type="caution">
    <text evidence="9">The sequence shown here is derived from an EMBL/GenBank/DDBJ whole genome shotgun (WGS) entry which is preliminary data.</text>
</comment>
<keyword evidence="7" id="KW-1015">Disulfide bond</keyword>
<proteinExistence type="inferred from homology"/>
<evidence type="ECO:0000256" key="3">
    <source>
        <dbReference type="ARBA" id="ARBA00022723"/>
    </source>
</evidence>
<name>A0A2T7UXB9_9RHOB</name>
<keyword evidence="3" id="KW-0479">Metal-binding</keyword>
<evidence type="ECO:0000256" key="8">
    <source>
        <dbReference type="SAM" id="SignalP"/>
    </source>
</evidence>